<evidence type="ECO:0000256" key="3">
    <source>
        <dbReference type="ARBA" id="ARBA00022722"/>
    </source>
</evidence>
<keyword evidence="4" id="KW-0255">Endonuclease</keyword>
<evidence type="ECO:0000256" key="7">
    <source>
        <dbReference type="ARBA" id="ARBA00050056"/>
    </source>
</evidence>
<evidence type="ECO:0000313" key="8">
    <source>
        <dbReference type="EMBL" id="KAB1951729.1"/>
    </source>
</evidence>
<dbReference type="EMBL" id="WBOA01000001">
    <property type="protein sequence ID" value="KAB1951729.1"/>
    <property type="molecule type" value="Genomic_DNA"/>
</dbReference>
<proteinExistence type="inferred from homology"/>
<dbReference type="PANTHER" id="PTHR38039:SF1">
    <property type="entry name" value="TOXIN YOEB"/>
    <property type="match status" value="1"/>
</dbReference>
<organism evidence="8 9">
    <name type="scientific">Lactobacillus gasseri</name>
    <dbReference type="NCBI Taxonomy" id="1596"/>
    <lineage>
        <taxon>Bacteria</taxon>
        <taxon>Bacillati</taxon>
        <taxon>Bacillota</taxon>
        <taxon>Bacilli</taxon>
        <taxon>Lactobacillales</taxon>
        <taxon>Lactobacillaceae</taxon>
        <taxon>Lactobacillus</taxon>
    </lineage>
</organism>
<comment type="caution">
    <text evidence="8">The sequence shown here is derived from an EMBL/GenBank/DDBJ whole genome shotgun (WGS) entry which is preliminary data.</text>
</comment>
<dbReference type="SUPFAM" id="SSF143011">
    <property type="entry name" value="RelE-like"/>
    <property type="match status" value="1"/>
</dbReference>
<dbReference type="RefSeq" id="WP_035422738.1">
    <property type="nucleotide sequence ID" value="NZ_CAKMCA010000009.1"/>
</dbReference>
<keyword evidence="3" id="KW-0540">Nuclease</keyword>
<dbReference type="Proteomes" id="UP000460112">
    <property type="component" value="Unassembled WGS sequence"/>
</dbReference>
<dbReference type="InterPro" id="IPR009614">
    <property type="entry name" value="YoeB_toxin"/>
</dbReference>
<dbReference type="GO" id="GO:0016787">
    <property type="term" value="F:hydrolase activity"/>
    <property type="evidence" value="ECO:0007669"/>
    <property type="project" value="UniProtKB-KW"/>
</dbReference>
<dbReference type="NCBIfam" id="TIGR02116">
    <property type="entry name" value="toxin_Txe_YoeB"/>
    <property type="match status" value="1"/>
</dbReference>
<dbReference type="Gene3D" id="3.30.2310.20">
    <property type="entry name" value="RelE-like"/>
    <property type="match status" value="1"/>
</dbReference>
<reference evidence="8 9" key="1">
    <citation type="submission" date="2019-09" db="EMBL/GenBank/DDBJ databases">
        <title>Investigation of probiotic properties of different lactic acid bacteria.</title>
        <authorList>
            <person name="Jaomanjaka F."/>
            <person name="Blanc P."/>
        </authorList>
    </citation>
    <scope>NUCLEOTIDE SEQUENCE [LARGE SCALE GENOMIC DNA]</scope>
    <source>
        <strain evidence="8 9">BIO6369</strain>
    </source>
</reference>
<protein>
    <recommendedName>
        <fullName evidence="7">Endoribonuclease YoeB</fullName>
    </recommendedName>
    <alternativeName>
        <fullName evidence="6">Putative mRNA interferase YoeB</fullName>
    </alternativeName>
</protein>
<sequence length="87" mass="10632">MNVIWSDESWDDFEYWLDNDKRNVKKIRKLIKDTKRHPFDGIGKPEPLHDNLSGLWSRRITDEHRFVYYVENNSLYIVSARFHYSND</sequence>
<evidence type="ECO:0000313" key="9">
    <source>
        <dbReference type="Proteomes" id="UP000460112"/>
    </source>
</evidence>
<accession>A0A845FJG3</accession>
<dbReference type="Pfam" id="PF06769">
    <property type="entry name" value="YoeB_toxin"/>
    <property type="match status" value="1"/>
</dbReference>
<dbReference type="GO" id="GO:0006401">
    <property type="term" value="P:RNA catabolic process"/>
    <property type="evidence" value="ECO:0007669"/>
    <property type="project" value="InterPro"/>
</dbReference>
<dbReference type="InterPro" id="IPR035093">
    <property type="entry name" value="RelE/ParE_toxin_dom_sf"/>
</dbReference>
<evidence type="ECO:0000256" key="2">
    <source>
        <dbReference type="ARBA" id="ARBA00022649"/>
    </source>
</evidence>
<evidence type="ECO:0000256" key="5">
    <source>
        <dbReference type="ARBA" id="ARBA00022801"/>
    </source>
</evidence>
<comment type="similarity">
    <text evidence="1">Belongs to the YoeB family.</text>
</comment>
<dbReference type="GO" id="GO:0004519">
    <property type="term" value="F:endonuclease activity"/>
    <property type="evidence" value="ECO:0007669"/>
    <property type="project" value="UniProtKB-KW"/>
</dbReference>
<dbReference type="AlphaFoldDB" id="A0A845FJG3"/>
<name>A0A845FJG3_LACGS</name>
<dbReference type="PANTHER" id="PTHR38039">
    <property type="entry name" value="TOXIN YOEB"/>
    <property type="match status" value="1"/>
</dbReference>
<evidence type="ECO:0000256" key="6">
    <source>
        <dbReference type="ARBA" id="ARBA00030388"/>
    </source>
</evidence>
<evidence type="ECO:0000256" key="4">
    <source>
        <dbReference type="ARBA" id="ARBA00022759"/>
    </source>
</evidence>
<keyword evidence="2" id="KW-1277">Toxin-antitoxin system</keyword>
<gene>
    <name evidence="8" type="ORF">F8244_04295</name>
</gene>
<dbReference type="GO" id="GO:0098795">
    <property type="term" value="P:global gene silencing by mRNA cleavage"/>
    <property type="evidence" value="ECO:0007669"/>
    <property type="project" value="TreeGrafter"/>
</dbReference>
<keyword evidence="5" id="KW-0378">Hydrolase</keyword>
<evidence type="ECO:0000256" key="1">
    <source>
        <dbReference type="ARBA" id="ARBA00008172"/>
    </source>
</evidence>